<accession>A0AAN0YQD7</accession>
<keyword evidence="2" id="KW-0813">Transport</keyword>
<dbReference type="GO" id="GO:0022857">
    <property type="term" value="F:transmembrane transporter activity"/>
    <property type="evidence" value="ECO:0007669"/>
    <property type="project" value="InterPro"/>
</dbReference>
<dbReference type="Pfam" id="PF07690">
    <property type="entry name" value="MFS_1"/>
    <property type="match status" value="1"/>
</dbReference>
<dbReference type="AlphaFoldDB" id="A0AAN0YQD7"/>
<dbReference type="SUPFAM" id="SSF103473">
    <property type="entry name" value="MFS general substrate transporter"/>
    <property type="match status" value="1"/>
</dbReference>
<keyword evidence="9" id="KW-1185">Reference proteome</keyword>
<dbReference type="KEGG" id="ptl:AOT13_14355"/>
<protein>
    <recommendedName>
        <fullName evidence="7">Major facilitator superfamily (MFS) profile domain-containing protein</fullName>
    </recommendedName>
</protein>
<organism evidence="8 9">
    <name type="scientific">Parageobacillus thermoglucosidasius</name>
    <name type="common">Geobacillus thermoglucosidasius</name>
    <dbReference type="NCBI Taxonomy" id="1426"/>
    <lineage>
        <taxon>Bacteria</taxon>
        <taxon>Bacillati</taxon>
        <taxon>Bacillota</taxon>
        <taxon>Bacilli</taxon>
        <taxon>Bacillales</taxon>
        <taxon>Anoxybacillaceae</taxon>
        <taxon>Parageobacillus</taxon>
    </lineage>
</organism>
<gene>
    <name evidence="8" type="ORF">BCV53_14380</name>
</gene>
<dbReference type="RefSeq" id="WP_045844662.1">
    <property type="nucleotide sequence ID" value="NZ_AP025621.1"/>
</dbReference>
<feature type="transmembrane region" description="Helical" evidence="6">
    <location>
        <begin position="7"/>
        <end position="27"/>
    </location>
</feature>
<dbReference type="InterPro" id="IPR036259">
    <property type="entry name" value="MFS_trans_sf"/>
</dbReference>
<reference evidence="9" key="1">
    <citation type="journal article" date="2016" name="Genome Announc.">
        <title>Complete Genome Sequence of Geobacillus thermoglucosidasius NCIMB 11955, the Progenitor of a Bioethanol Production Strain.</title>
        <authorList>
            <person name="Sheng L."/>
            <person name="Zhang Y."/>
            <person name="Minton N.P."/>
        </authorList>
    </citation>
    <scope>NUCLEOTIDE SEQUENCE [LARGE SCALE GENOMIC DNA]</scope>
    <source>
        <strain evidence="9">NCIMB 11955</strain>
    </source>
</reference>
<evidence type="ECO:0000256" key="3">
    <source>
        <dbReference type="ARBA" id="ARBA00022692"/>
    </source>
</evidence>
<evidence type="ECO:0000256" key="4">
    <source>
        <dbReference type="ARBA" id="ARBA00022989"/>
    </source>
</evidence>
<feature type="transmembrane region" description="Helical" evidence="6">
    <location>
        <begin position="71"/>
        <end position="90"/>
    </location>
</feature>
<feature type="transmembrane region" description="Helical" evidence="6">
    <location>
        <begin position="208"/>
        <end position="231"/>
    </location>
</feature>
<dbReference type="InterPro" id="IPR011701">
    <property type="entry name" value="MFS"/>
</dbReference>
<keyword evidence="4 6" id="KW-1133">Transmembrane helix</keyword>
<dbReference type="GO" id="GO:0005886">
    <property type="term" value="C:plasma membrane"/>
    <property type="evidence" value="ECO:0007669"/>
    <property type="project" value="UniProtKB-SubCell"/>
</dbReference>
<comment type="subcellular location">
    <subcellularLocation>
        <location evidence="1">Cell membrane</location>
        <topology evidence="1">Multi-pass membrane protein</topology>
    </subcellularLocation>
</comment>
<evidence type="ECO:0000256" key="1">
    <source>
        <dbReference type="ARBA" id="ARBA00004651"/>
    </source>
</evidence>
<dbReference type="PROSITE" id="PS50850">
    <property type="entry name" value="MFS"/>
    <property type="match status" value="1"/>
</dbReference>
<feature type="domain" description="Major facilitator superfamily (MFS) profile" evidence="7">
    <location>
        <begin position="5"/>
        <end position="382"/>
    </location>
</feature>
<dbReference type="InterPro" id="IPR050930">
    <property type="entry name" value="MFS_Vesicular_Transporter"/>
</dbReference>
<feature type="transmembrane region" description="Helical" evidence="6">
    <location>
        <begin position="129"/>
        <end position="151"/>
    </location>
</feature>
<evidence type="ECO:0000256" key="6">
    <source>
        <dbReference type="SAM" id="Phobius"/>
    </source>
</evidence>
<dbReference type="PANTHER" id="PTHR23506:SF23">
    <property type="entry name" value="GH10249P"/>
    <property type="match status" value="1"/>
</dbReference>
<feature type="transmembrane region" description="Helical" evidence="6">
    <location>
        <begin position="243"/>
        <end position="264"/>
    </location>
</feature>
<evidence type="ECO:0000256" key="2">
    <source>
        <dbReference type="ARBA" id="ARBA00022448"/>
    </source>
</evidence>
<feature type="transmembrane region" description="Helical" evidence="6">
    <location>
        <begin position="157"/>
        <end position="178"/>
    </location>
</feature>
<evidence type="ECO:0000256" key="5">
    <source>
        <dbReference type="ARBA" id="ARBA00023136"/>
    </source>
</evidence>
<name>A0AAN0YQD7_PARTM</name>
<dbReference type="GeneID" id="56926620"/>
<keyword evidence="3 6" id="KW-0812">Transmembrane</keyword>
<feature type="transmembrane region" description="Helical" evidence="6">
    <location>
        <begin position="39"/>
        <end position="59"/>
    </location>
</feature>
<dbReference type="CDD" id="cd17325">
    <property type="entry name" value="MFS_MdtG_SLC18_like"/>
    <property type="match status" value="1"/>
</dbReference>
<dbReference type="Gene3D" id="1.20.1250.20">
    <property type="entry name" value="MFS general substrate transporter like domains"/>
    <property type="match status" value="1"/>
</dbReference>
<dbReference type="PANTHER" id="PTHR23506">
    <property type="entry name" value="GH10249P"/>
    <property type="match status" value="1"/>
</dbReference>
<evidence type="ECO:0000259" key="7">
    <source>
        <dbReference type="PROSITE" id="PS50850"/>
    </source>
</evidence>
<feature type="transmembrane region" description="Helical" evidence="6">
    <location>
        <begin position="96"/>
        <end position="117"/>
    </location>
</feature>
<dbReference type="PRINTS" id="PR01035">
    <property type="entry name" value="TCRTETA"/>
</dbReference>
<sequence length="399" mass="43807">MTKKSFYLLAFIVFLSMTGYGIVLPALPYLAEDIGLSSFQMGSLITGWAFAQFIVVPFWGRIIDLIGRKPILIFGLFGFGIAFSLLLFAHTYSQLLLIRIIGAILSTGMLPASYAMVIDYCGKEKRGPALAKLAAANALGFLCGPVVGGIFSPIGVSVPFMIAGLLSFASIPLAWIFLKEPIEKHSEKNVLSFKSSLRIMFHRGYRELFIITFGLAVAASSVFSMLGYFMIDRFNSTASETGIAFSTQSMAAVVIQMFIMGFIYRKFKEEGIAKIGLILETFGYSFIAFSFQLWMIFIGCAFIGAGQALARPTLLAILSRQEKMGKGMVMGLQQSMDSFGRSVGPLLAGWLFTFGSSAPFISSLSICFTLFLFFFYLGARQQNNIEYQNSGGKDGYFVK</sequence>
<dbReference type="EMBL" id="CP016622">
    <property type="protein sequence ID" value="ANZ31176.1"/>
    <property type="molecule type" value="Genomic_DNA"/>
</dbReference>
<dbReference type="InterPro" id="IPR020846">
    <property type="entry name" value="MFS_dom"/>
</dbReference>
<evidence type="ECO:0000313" key="8">
    <source>
        <dbReference type="EMBL" id="ANZ31176.1"/>
    </source>
</evidence>
<proteinExistence type="predicted"/>
<dbReference type="InterPro" id="IPR001958">
    <property type="entry name" value="Tet-R_TetA/multi-R_MdtG-like"/>
</dbReference>
<dbReference type="Proteomes" id="UP000093052">
    <property type="component" value="Chromosome"/>
</dbReference>
<evidence type="ECO:0000313" key="9">
    <source>
        <dbReference type="Proteomes" id="UP000093052"/>
    </source>
</evidence>
<keyword evidence="5 6" id="KW-0472">Membrane</keyword>
<feature type="transmembrane region" description="Helical" evidence="6">
    <location>
        <begin position="360"/>
        <end position="379"/>
    </location>
</feature>